<evidence type="ECO:0000256" key="5">
    <source>
        <dbReference type="PIRSR" id="PIRSR038994-1"/>
    </source>
</evidence>
<evidence type="ECO:0000256" key="3">
    <source>
        <dbReference type="ARBA" id="ARBA00022801"/>
    </source>
</evidence>
<dbReference type="EMBL" id="CP054212">
    <property type="protein sequence ID" value="QKJ85047.1"/>
    <property type="molecule type" value="Genomic_DNA"/>
</dbReference>
<evidence type="ECO:0000259" key="8">
    <source>
        <dbReference type="Pfam" id="PF01979"/>
    </source>
</evidence>
<keyword evidence="10" id="KW-1185">Reference proteome</keyword>
<keyword evidence="2 7" id="KW-0479">Metal-binding</keyword>
<evidence type="ECO:0000256" key="2">
    <source>
        <dbReference type="ARBA" id="ARBA00022723"/>
    </source>
</evidence>
<dbReference type="PIRSF" id="PIRSF038994">
    <property type="entry name" value="NagA"/>
    <property type="match status" value="1"/>
</dbReference>
<feature type="active site" description="Proton donor/acceptor" evidence="5">
    <location>
        <position position="268"/>
    </location>
</feature>
<keyword evidence="4" id="KW-0119">Carbohydrate metabolism</keyword>
<dbReference type="Pfam" id="PF01979">
    <property type="entry name" value="Amidohydro_1"/>
    <property type="match status" value="1"/>
</dbReference>
<evidence type="ECO:0000313" key="9">
    <source>
        <dbReference type="EMBL" id="QKJ85047.1"/>
    </source>
</evidence>
<evidence type="ECO:0000256" key="7">
    <source>
        <dbReference type="PIRSR" id="PIRSR038994-3"/>
    </source>
</evidence>
<dbReference type="Proteomes" id="UP000505325">
    <property type="component" value="Chromosome"/>
</dbReference>
<dbReference type="PANTHER" id="PTHR11113:SF14">
    <property type="entry name" value="N-ACETYLGLUCOSAMINE-6-PHOSPHATE DEACETYLASE"/>
    <property type="match status" value="1"/>
</dbReference>
<feature type="binding site" evidence="6">
    <location>
        <position position="222"/>
    </location>
    <ligand>
        <name>substrate</name>
    </ligand>
</feature>
<dbReference type="InterPro" id="IPR003764">
    <property type="entry name" value="GlcNAc_6-P_deAcase"/>
</dbReference>
<dbReference type="SUPFAM" id="SSF51556">
    <property type="entry name" value="Metallo-dependent hydrolases"/>
    <property type="match status" value="1"/>
</dbReference>
<feature type="binding site" evidence="6">
    <location>
        <position position="135"/>
    </location>
    <ligand>
        <name>substrate</name>
    </ligand>
</feature>
<dbReference type="PANTHER" id="PTHR11113">
    <property type="entry name" value="N-ACETYLGLUCOSAMINE-6-PHOSPHATE DEACETYLASE"/>
    <property type="match status" value="1"/>
</dbReference>
<evidence type="ECO:0000313" key="10">
    <source>
        <dbReference type="Proteomes" id="UP000505325"/>
    </source>
</evidence>
<feature type="binding site" evidence="7">
    <location>
        <position position="211"/>
    </location>
    <ligand>
        <name>Zn(2+)</name>
        <dbReference type="ChEBI" id="CHEBI:29105"/>
    </ligand>
</feature>
<organism evidence="9 10">
    <name type="scientific">Paramixta manurensis</name>
    <dbReference type="NCBI Taxonomy" id="2740817"/>
    <lineage>
        <taxon>Bacteria</taxon>
        <taxon>Pseudomonadati</taxon>
        <taxon>Pseudomonadota</taxon>
        <taxon>Gammaproteobacteria</taxon>
        <taxon>Enterobacterales</taxon>
        <taxon>Erwiniaceae</taxon>
        <taxon>Paramixta</taxon>
    </lineage>
</organism>
<feature type="binding site" evidence="6">
    <location>
        <position position="246"/>
    </location>
    <ligand>
        <name>substrate</name>
    </ligand>
</feature>
<dbReference type="GO" id="GO:0046872">
    <property type="term" value="F:metal ion binding"/>
    <property type="evidence" value="ECO:0007669"/>
    <property type="project" value="UniProtKB-KW"/>
</dbReference>
<dbReference type="KEGG" id="pmak:PMPD1_0059"/>
<feature type="binding site" evidence="6">
    <location>
        <begin position="305"/>
        <end position="307"/>
    </location>
    <ligand>
        <name>substrate</name>
    </ligand>
</feature>
<dbReference type="GO" id="GO:0006046">
    <property type="term" value="P:N-acetylglucosamine catabolic process"/>
    <property type="evidence" value="ECO:0007669"/>
    <property type="project" value="TreeGrafter"/>
</dbReference>
<name>A0A6M8U9A7_9GAMM</name>
<dbReference type="InterPro" id="IPR006680">
    <property type="entry name" value="Amidohydro-rel"/>
</dbReference>
<evidence type="ECO:0000256" key="6">
    <source>
        <dbReference type="PIRSR" id="PIRSR038994-2"/>
    </source>
</evidence>
<feature type="binding site" evidence="7">
    <location>
        <position position="190"/>
    </location>
    <ligand>
        <name>Zn(2+)</name>
        <dbReference type="ChEBI" id="CHEBI:29105"/>
    </ligand>
</feature>
<feature type="binding site" evidence="6">
    <location>
        <begin position="214"/>
        <end position="215"/>
    </location>
    <ligand>
        <name>substrate</name>
    </ligand>
</feature>
<accession>A0A6M8U9A7</accession>
<reference evidence="9 10" key="1">
    <citation type="submission" date="2020-06" db="EMBL/GenBank/DDBJ databases">
        <title>Genome sequence of Paramixta manurensis strain PD-1.</title>
        <authorList>
            <person name="Lee C.W."/>
            <person name="Kim J."/>
        </authorList>
    </citation>
    <scope>NUCLEOTIDE SEQUENCE [LARGE SCALE GENOMIC DNA]</scope>
    <source>
        <strain evidence="9 10">PD-1</strain>
    </source>
</reference>
<evidence type="ECO:0000256" key="4">
    <source>
        <dbReference type="PIRNR" id="PIRNR038994"/>
    </source>
</evidence>
<evidence type="ECO:0000256" key="1">
    <source>
        <dbReference type="ARBA" id="ARBA00010716"/>
    </source>
</evidence>
<feature type="binding site" evidence="7">
    <location>
        <position position="122"/>
    </location>
    <ligand>
        <name>Zn(2+)</name>
        <dbReference type="ChEBI" id="CHEBI:29105"/>
    </ligand>
</feature>
<dbReference type="GO" id="GO:0008448">
    <property type="term" value="F:N-acetylglucosamine-6-phosphate deacetylase activity"/>
    <property type="evidence" value="ECO:0007669"/>
    <property type="project" value="InterPro"/>
</dbReference>
<feature type="domain" description="Amidohydrolase-related" evidence="8">
    <location>
        <begin position="41"/>
        <end position="375"/>
    </location>
</feature>
<dbReference type="AlphaFoldDB" id="A0A6M8U9A7"/>
<proteinExistence type="inferred from homology"/>
<comment type="cofactor">
    <cofactor evidence="7">
        <name>a divalent metal cation</name>
        <dbReference type="ChEBI" id="CHEBI:60240"/>
    </cofactor>
    <text evidence="7">Binds 1 divalent metal cation per subunit.</text>
</comment>
<dbReference type="Gene3D" id="3.20.20.140">
    <property type="entry name" value="Metal-dependent hydrolases"/>
    <property type="match status" value="1"/>
</dbReference>
<sequence>MPEQPLRGRHYRTLQPIEVRVAEGMIRAIQPVADQAALPLIAPGLVDLQVNGYAAIDFNHFPFSVDEVAQVTRELWRQGVTTFMPTVITADSDVIEQAVKTLAEACEEHPEVARAVCGIHLEGPFLSPEDGPRGAHPRAHIKAPDAQLFRRWQAAAGGRITLLTLSPEWPTAPDFIRTLTAMGVVVSLGHTAATPEQIITAVEAGARMSTHLGNGAHLQLPRHPNYIWQQLAQDELACALIADGDHLPLSVLKVCMRVKGEQAFLVSDVTRFAGMAAGVYDAPIGGRVRLSENGRLAMAEQPQLLAGSAKGLFHGVNHLVHHALAPLPQALEMASIRPARQMGLPSQQGLNIGAPADLILLTPSNTHGLTLTATWKAGRKVWG</sequence>
<gene>
    <name evidence="9" type="ORF">PMPD1_0059</name>
</gene>
<dbReference type="InterPro" id="IPR032466">
    <property type="entry name" value="Metal_Hydrolase"/>
</dbReference>
<keyword evidence="3 4" id="KW-0378">Hydrolase</keyword>
<comment type="similarity">
    <text evidence="1 4">Belongs to the metallo-dependent hydrolases superfamily. NagA family.</text>
</comment>
<protein>
    <submittedName>
        <fullName evidence="9">N-acetylglucosamine-6-phosphate deacetylase</fullName>
    </submittedName>
</protein>
<dbReference type="RefSeq" id="WP_173632177.1">
    <property type="nucleotide sequence ID" value="NZ_CP054212.1"/>
</dbReference>